<dbReference type="Proteomes" id="UP000264071">
    <property type="component" value="Unassembled WGS sequence"/>
</dbReference>
<evidence type="ECO:0000256" key="1">
    <source>
        <dbReference type="ARBA" id="ARBA00022801"/>
    </source>
</evidence>
<protein>
    <submittedName>
        <fullName evidence="7">Patatin</fullName>
    </submittedName>
</protein>
<evidence type="ECO:0000256" key="3">
    <source>
        <dbReference type="ARBA" id="ARBA00023098"/>
    </source>
</evidence>
<dbReference type="PROSITE" id="PS51635">
    <property type="entry name" value="PNPLA"/>
    <property type="match status" value="1"/>
</dbReference>
<feature type="short sequence motif" description="GXSXG" evidence="4">
    <location>
        <begin position="104"/>
        <end position="108"/>
    </location>
</feature>
<feature type="chain" id="PRO_5017583675" evidence="5">
    <location>
        <begin position="22"/>
        <end position="326"/>
    </location>
</feature>
<evidence type="ECO:0000256" key="2">
    <source>
        <dbReference type="ARBA" id="ARBA00022963"/>
    </source>
</evidence>
<dbReference type="Gene3D" id="3.40.1090.10">
    <property type="entry name" value="Cytosolic phospholipase A2 catalytic domain"/>
    <property type="match status" value="2"/>
</dbReference>
<evidence type="ECO:0000256" key="5">
    <source>
        <dbReference type="SAM" id="SignalP"/>
    </source>
</evidence>
<comment type="caution">
    <text evidence="7">The sequence shown here is derived from an EMBL/GenBank/DDBJ whole genome shotgun (WGS) entry which is preliminary data.</text>
</comment>
<keyword evidence="1 4" id="KW-0378">Hydrolase</keyword>
<evidence type="ECO:0000313" key="7">
    <source>
        <dbReference type="EMBL" id="HCT56552.1"/>
    </source>
</evidence>
<feature type="short sequence motif" description="DGA/G" evidence="4">
    <location>
        <begin position="218"/>
        <end position="220"/>
    </location>
</feature>
<dbReference type="GO" id="GO:0016787">
    <property type="term" value="F:hydrolase activity"/>
    <property type="evidence" value="ECO:0007669"/>
    <property type="project" value="UniProtKB-UniRule"/>
</dbReference>
<evidence type="ECO:0000256" key="4">
    <source>
        <dbReference type="PROSITE-ProRule" id="PRU01161"/>
    </source>
</evidence>
<dbReference type="InterPro" id="IPR002641">
    <property type="entry name" value="PNPLA_dom"/>
</dbReference>
<dbReference type="Pfam" id="PF01734">
    <property type="entry name" value="Patatin"/>
    <property type="match status" value="1"/>
</dbReference>
<organism evidence="7 8">
    <name type="scientific">Gemmatimonas aurantiaca</name>
    <dbReference type="NCBI Taxonomy" id="173480"/>
    <lineage>
        <taxon>Bacteria</taxon>
        <taxon>Pseudomonadati</taxon>
        <taxon>Gemmatimonadota</taxon>
        <taxon>Gemmatimonadia</taxon>
        <taxon>Gemmatimonadales</taxon>
        <taxon>Gemmatimonadaceae</taxon>
        <taxon>Gemmatimonas</taxon>
    </lineage>
</organism>
<dbReference type="EMBL" id="DPIY01000005">
    <property type="protein sequence ID" value="HCT56552.1"/>
    <property type="molecule type" value="Genomic_DNA"/>
</dbReference>
<dbReference type="InterPro" id="IPR016035">
    <property type="entry name" value="Acyl_Trfase/lysoPLipase"/>
</dbReference>
<feature type="active site" description="Proton acceptor" evidence="4">
    <location>
        <position position="218"/>
    </location>
</feature>
<dbReference type="InterPro" id="IPR050301">
    <property type="entry name" value="NTE"/>
</dbReference>
<evidence type="ECO:0000313" key="8">
    <source>
        <dbReference type="Proteomes" id="UP000264071"/>
    </source>
</evidence>
<reference evidence="7 8" key="1">
    <citation type="journal article" date="2018" name="Nat. Biotechnol.">
        <title>A standardized bacterial taxonomy based on genome phylogeny substantially revises the tree of life.</title>
        <authorList>
            <person name="Parks D.H."/>
            <person name="Chuvochina M."/>
            <person name="Waite D.W."/>
            <person name="Rinke C."/>
            <person name="Skarshewski A."/>
            <person name="Chaumeil P.A."/>
            <person name="Hugenholtz P."/>
        </authorList>
    </citation>
    <scope>NUCLEOTIDE SEQUENCE [LARGE SCALE GENOMIC DNA]</scope>
    <source>
        <strain evidence="7">UBA8844</strain>
    </source>
</reference>
<dbReference type="OMA" id="HMAPQQL"/>
<feature type="signal peptide" evidence="5">
    <location>
        <begin position="1"/>
        <end position="21"/>
    </location>
</feature>
<keyword evidence="3 4" id="KW-0443">Lipid metabolism</keyword>
<keyword evidence="5" id="KW-0732">Signal</keyword>
<keyword evidence="2 4" id="KW-0442">Lipid degradation</keyword>
<feature type="active site" description="Nucleophile" evidence="4">
    <location>
        <position position="106"/>
    </location>
</feature>
<dbReference type="AlphaFoldDB" id="A0A3D4V734"/>
<feature type="short sequence motif" description="GXGXXG" evidence="4">
    <location>
        <begin position="77"/>
        <end position="82"/>
    </location>
</feature>
<accession>A0A3D4V734</accession>
<sequence length="326" mass="33859">MRWIMKRSAVYTMTLVIAASAAVIVGCASQREEPPANLVPHDLAEIRRVRAASQQHGTIGRAAQRTAHPVVAVVLGGGGLRGFAHVGVLRALEELGVRADIIVGTSAGAVVGAAYASGLTPDQIESAARDIKVSSLIDFTVSTKGLMRGDHLAEWMDDVTSGVPVEHFPRRFAAVATDLESGQAVLLDAGSAGRVVQASAAVPGINVPVSYDGGHLIDGGATSLVPVHFARAMGADIVIAVDIYCRSPRPGGTGATTVIGNVMRTQSCLLAESEVAQADLLIAPEIVVPSMSSKEAQALVIRAGYEAAYAVMDDCRHAAKRLAVCR</sequence>
<dbReference type="PANTHER" id="PTHR14226">
    <property type="entry name" value="NEUROPATHY TARGET ESTERASE/SWISS CHEESE D.MELANOGASTER"/>
    <property type="match status" value="1"/>
</dbReference>
<dbReference type="SUPFAM" id="SSF52151">
    <property type="entry name" value="FabD/lysophospholipase-like"/>
    <property type="match status" value="1"/>
</dbReference>
<dbReference type="PANTHER" id="PTHR14226:SF29">
    <property type="entry name" value="NEUROPATHY TARGET ESTERASE SWS"/>
    <property type="match status" value="1"/>
</dbReference>
<feature type="domain" description="PNPLA" evidence="6">
    <location>
        <begin position="73"/>
        <end position="231"/>
    </location>
</feature>
<name>A0A3D4V734_9BACT</name>
<dbReference type="GO" id="GO:0016042">
    <property type="term" value="P:lipid catabolic process"/>
    <property type="evidence" value="ECO:0007669"/>
    <property type="project" value="UniProtKB-UniRule"/>
</dbReference>
<gene>
    <name evidence="7" type="ORF">DGD08_04985</name>
</gene>
<proteinExistence type="predicted"/>
<evidence type="ECO:0000259" key="6">
    <source>
        <dbReference type="PROSITE" id="PS51635"/>
    </source>
</evidence>
<dbReference type="PROSITE" id="PS51257">
    <property type="entry name" value="PROKAR_LIPOPROTEIN"/>
    <property type="match status" value="1"/>
</dbReference>